<keyword evidence="1" id="KW-0812">Transmembrane</keyword>
<feature type="chain" id="PRO_5039320969" description="DUF4350 domain-containing protein" evidence="2">
    <location>
        <begin position="22"/>
        <end position="339"/>
    </location>
</feature>
<dbReference type="EMBL" id="CP014672">
    <property type="protein sequence ID" value="ANW99585.1"/>
    <property type="molecule type" value="Genomic_DNA"/>
</dbReference>
<evidence type="ECO:0008006" key="5">
    <source>
        <dbReference type="Google" id="ProtNLM"/>
    </source>
</evidence>
<evidence type="ECO:0000256" key="1">
    <source>
        <dbReference type="SAM" id="Phobius"/>
    </source>
</evidence>
<feature type="signal peptide" evidence="2">
    <location>
        <begin position="1"/>
        <end position="21"/>
    </location>
</feature>
<name>A0A1B1YFP6_THEST</name>
<proteinExistence type="predicted"/>
<reference evidence="3 4" key="1">
    <citation type="submission" date="2016-02" db="EMBL/GenBank/DDBJ databases">
        <title>Comparison of Clostridium stercorarium subspecies using comparative genomics and transcriptomics.</title>
        <authorList>
            <person name="Schellenberg J."/>
            <person name="Thallinger G."/>
            <person name="Levin D.B."/>
            <person name="Zhang X."/>
            <person name="Alvare G."/>
            <person name="Fristensky B."/>
            <person name="Sparling R."/>
        </authorList>
    </citation>
    <scope>NUCLEOTIDE SEQUENCE [LARGE SCALE GENOMIC DNA]</scope>
    <source>
        <strain evidence="3 4">DSM 2910</strain>
    </source>
</reference>
<accession>A0A1B1YFP6</accession>
<keyword evidence="1" id="KW-1133">Transmembrane helix</keyword>
<sequence length="339" mass="39038">MNVRLKNCLLFVLAIFMSVFAVTVLYSATVYKTDYADYTTYGTGDLGLKALYLLTGKCGFRVSRYHYPVKFLRDNPVMVAYCPAGSVFNDNEEKNGLRNWLNNGNTLVVILDHRNIDNLWIFDYISENRRWYETENAGNVTITWYGLENGVICVLDSADRFLNKNISDNTGAAVAFINVLARINNPKVVFNEYYRFMQKPAPGLWDLIGHTGQLIVIQLVTVVLLVVIRGWKTFGRVRGDREMTKRAENEIVMALAGLYQKEKAYSLVLSNYYGRFVRRYGGYLRTAGYVRDKALPLLNECEYYLRTGDLSKKKLKEIVLGLQKLELEISNRNQRQRKE</sequence>
<keyword evidence="1" id="KW-0472">Membrane</keyword>
<dbReference type="RefSeq" id="WP_054632769.1">
    <property type="nucleotide sequence ID" value="NZ_CP014672.1"/>
</dbReference>
<keyword evidence="2" id="KW-0732">Signal</keyword>
<protein>
    <recommendedName>
        <fullName evidence="5">DUF4350 domain-containing protein</fullName>
    </recommendedName>
</protein>
<dbReference type="OrthoDB" id="1900207at2"/>
<evidence type="ECO:0000256" key="2">
    <source>
        <dbReference type="SAM" id="SignalP"/>
    </source>
</evidence>
<feature type="transmembrane region" description="Helical" evidence="1">
    <location>
        <begin position="207"/>
        <end position="228"/>
    </location>
</feature>
<dbReference type="Proteomes" id="UP000092971">
    <property type="component" value="Chromosome"/>
</dbReference>
<organism evidence="3 4">
    <name type="scientific">Thermoclostridium stercorarium subsp. thermolacticum DSM 2910</name>
    <dbReference type="NCBI Taxonomy" id="1121336"/>
    <lineage>
        <taxon>Bacteria</taxon>
        <taxon>Bacillati</taxon>
        <taxon>Bacillota</taxon>
        <taxon>Clostridia</taxon>
        <taxon>Eubacteriales</taxon>
        <taxon>Oscillospiraceae</taxon>
        <taxon>Thermoclostridium</taxon>
    </lineage>
</organism>
<dbReference type="AlphaFoldDB" id="A0A1B1YFP6"/>
<evidence type="ECO:0000313" key="3">
    <source>
        <dbReference type="EMBL" id="ANW99585.1"/>
    </source>
</evidence>
<evidence type="ECO:0000313" key="4">
    <source>
        <dbReference type="Proteomes" id="UP000092971"/>
    </source>
</evidence>
<gene>
    <name evidence="3" type="ORF">CSTERTH_11355</name>
</gene>